<protein>
    <recommendedName>
        <fullName evidence="4 7">Nuclear pore complex protein Nup93</fullName>
    </recommendedName>
</protein>
<keyword evidence="5 7" id="KW-0906">Nuclear pore complex</keyword>
<dbReference type="AlphaFoldDB" id="A0A8C9LFR6"/>
<keyword evidence="9" id="KW-1185">Reference proteome</keyword>
<dbReference type="Ensembl" id="ENSPSTT00000025188.1">
    <property type="protein sequence ID" value="ENSPSTP00000023937.1"/>
    <property type="gene ID" value="ENSPSTG00000017053.1"/>
</dbReference>
<dbReference type="GO" id="GO:0005643">
    <property type="term" value="C:nuclear pore"/>
    <property type="evidence" value="ECO:0007669"/>
    <property type="project" value="UniProtKB-SubCell"/>
</dbReference>
<evidence type="ECO:0000313" key="8">
    <source>
        <dbReference type="Ensembl" id="ENSPSTP00000023937.1"/>
    </source>
</evidence>
<evidence type="ECO:0000256" key="3">
    <source>
        <dbReference type="ARBA" id="ARBA00010186"/>
    </source>
</evidence>
<keyword evidence="7" id="KW-0811">Translocation</keyword>
<evidence type="ECO:0000256" key="4">
    <source>
        <dbReference type="ARBA" id="ARBA00017717"/>
    </source>
</evidence>
<comment type="subcellular location">
    <subcellularLocation>
        <location evidence="2">Nucleus membrane</location>
        <topology evidence="2">Peripheral membrane protein</topology>
    </subcellularLocation>
    <subcellularLocation>
        <location evidence="1 7">Nucleus</location>
        <location evidence="1 7">Nuclear pore complex</location>
    </subcellularLocation>
</comment>
<keyword evidence="6 7" id="KW-0539">Nucleus</keyword>
<name>A0A8C9LFR6_PAVCR</name>
<keyword evidence="7" id="KW-0509">mRNA transport</keyword>
<evidence type="ECO:0000256" key="7">
    <source>
        <dbReference type="RuleBase" id="RU364035"/>
    </source>
</evidence>
<evidence type="ECO:0000256" key="6">
    <source>
        <dbReference type="ARBA" id="ARBA00023242"/>
    </source>
</evidence>
<dbReference type="GO" id="GO:0031965">
    <property type="term" value="C:nuclear membrane"/>
    <property type="evidence" value="ECO:0007669"/>
    <property type="project" value="UniProtKB-SubCell"/>
</dbReference>
<evidence type="ECO:0000256" key="2">
    <source>
        <dbReference type="ARBA" id="ARBA00004617"/>
    </source>
</evidence>
<comment type="function">
    <text evidence="7">Plays a role in the nuclear pore complex (NPC) assembly and/or maintenance.</text>
</comment>
<evidence type="ECO:0000313" key="9">
    <source>
        <dbReference type="Proteomes" id="UP000694428"/>
    </source>
</evidence>
<dbReference type="PANTHER" id="PTHR11225">
    <property type="entry name" value="NUCLEAR PORE COMPLEX PROTEIN NUP93 NUCLEOPORIN NUP93 DEAD EYE PROTEIN"/>
    <property type="match status" value="1"/>
</dbReference>
<evidence type="ECO:0000256" key="5">
    <source>
        <dbReference type="ARBA" id="ARBA00023132"/>
    </source>
</evidence>
<dbReference type="InterPro" id="IPR007231">
    <property type="entry name" value="Nucleoporin_int_Nup93/Nic96"/>
</dbReference>
<organism evidence="8 9">
    <name type="scientific">Pavo cristatus</name>
    <name type="common">Indian peafowl</name>
    <name type="synonym">Blue peafowl</name>
    <dbReference type="NCBI Taxonomy" id="9049"/>
    <lineage>
        <taxon>Eukaryota</taxon>
        <taxon>Metazoa</taxon>
        <taxon>Chordata</taxon>
        <taxon>Craniata</taxon>
        <taxon>Vertebrata</taxon>
        <taxon>Euteleostomi</taxon>
        <taxon>Archelosauria</taxon>
        <taxon>Archosauria</taxon>
        <taxon>Dinosauria</taxon>
        <taxon>Saurischia</taxon>
        <taxon>Theropoda</taxon>
        <taxon>Coelurosauria</taxon>
        <taxon>Aves</taxon>
        <taxon>Neognathae</taxon>
        <taxon>Galloanserae</taxon>
        <taxon>Galliformes</taxon>
        <taxon>Phasianidae</taxon>
        <taxon>Phasianinae</taxon>
        <taxon>Pavo</taxon>
    </lineage>
</organism>
<dbReference type="GO" id="GO:0016973">
    <property type="term" value="P:poly(A)+ mRNA export from nucleus"/>
    <property type="evidence" value="ECO:0007669"/>
    <property type="project" value="TreeGrafter"/>
</dbReference>
<dbReference type="GO" id="GO:0017056">
    <property type="term" value="F:structural constituent of nuclear pore"/>
    <property type="evidence" value="ECO:0007669"/>
    <property type="project" value="InterPro"/>
</dbReference>
<reference evidence="8" key="2">
    <citation type="submission" date="2025-09" db="UniProtKB">
        <authorList>
            <consortium name="Ensembl"/>
        </authorList>
    </citation>
    <scope>IDENTIFICATION</scope>
</reference>
<evidence type="ECO:0000256" key="1">
    <source>
        <dbReference type="ARBA" id="ARBA00004567"/>
    </source>
</evidence>
<keyword evidence="7" id="KW-0653">Protein transport</keyword>
<dbReference type="GO" id="GO:0006606">
    <property type="term" value="P:protein import into nucleus"/>
    <property type="evidence" value="ECO:0007669"/>
    <property type="project" value="TreeGrafter"/>
</dbReference>
<proteinExistence type="inferred from homology"/>
<keyword evidence="7" id="KW-0472">Membrane</keyword>
<dbReference type="Pfam" id="PF04097">
    <property type="entry name" value="Nic96"/>
    <property type="match status" value="2"/>
</dbReference>
<dbReference type="PANTHER" id="PTHR11225:SF4">
    <property type="entry name" value="NUCLEAR PORE COMPLEX PROTEIN NUP93"/>
    <property type="match status" value="1"/>
</dbReference>
<accession>A0A8C9LFR6</accession>
<comment type="similarity">
    <text evidence="3 7">Belongs to the nucleoporin interacting component (NIC) family.</text>
</comment>
<sequence length="714" mass="81429">MDTEGFGELLQQAEQLAAETEGISELPHVERNLPELQQAGERMLTLLSTGAGGGMGLDISHLSQRLESLSAVTTFEPLEPVKDTDIQGFLKNEKDNALLSAIEESRKRTFAMAEEYHRESMLVEWEQVKQRILHTLLASGEDALDFTQENEVTEVLLNLLIFIVFQIYIYNEKIVNRHLQPNLVDLCAAVAELDDKVLPITSGFQSVHIFVLLFSYKNYTFVTVFGNLHQAQLGGVPGTYQLVRSYLNIKLPAPVPGLQLEGTFKGHLVLLPCNECDLSLSSDALWHLQSMCTQRQLSTATENKLRLHYRRALRNNTDPYKRAVYCIIGRCDITDNQSEVADKTEDYLWLKLNQVCFDDDGASSSQDRLTLSQFQKQLLEDYGESHFAVNQQPFLYFQVLFLTAQFEAAIAFLFRTERLRCHAVHVALVLFELKLLLKSSGQSAQLLSHEVGDPPGVRRLNFVRLLMLYTRKFESTDPREALQYFYFLRNEKDSQGENMFLRCVSELVIESREFDMILGKLENDGSRKNPDKVLELMNKLLSPVVPQISTPQSNKERLKNMAHSIAERYKAQGISAKKSIDSTFYLLLDLITFFDEYHAGHIDRAFDIIERLKLVPLSQDCVEERVAAFRNFSDEIRHNLSEVLLATMNILFTQYKRMKGTSPATPARPQRVIEDRDSQLRSQARALITFAGMIPYRTSGDTNARLVQMEVLMN</sequence>
<dbReference type="Proteomes" id="UP000694428">
    <property type="component" value="Unplaced"/>
</dbReference>
<reference evidence="8" key="1">
    <citation type="submission" date="2025-08" db="UniProtKB">
        <authorList>
            <consortium name="Ensembl"/>
        </authorList>
    </citation>
    <scope>IDENTIFICATION</scope>
</reference>
<keyword evidence="7" id="KW-0813">Transport</keyword>